<evidence type="ECO:0000256" key="1">
    <source>
        <dbReference type="ARBA" id="ARBA00006484"/>
    </source>
</evidence>
<dbReference type="OrthoDB" id="498125at2759"/>
<dbReference type="STRING" id="745531.A0A0C3S859"/>
<gene>
    <name evidence="4" type="ORF">PHLGIDRAFT_108665</name>
</gene>
<dbReference type="PRINTS" id="PR00081">
    <property type="entry name" value="GDHRDH"/>
</dbReference>
<keyword evidence="2" id="KW-0521">NADP</keyword>
<keyword evidence="3" id="KW-0560">Oxidoreductase</keyword>
<dbReference type="InterPro" id="IPR002347">
    <property type="entry name" value="SDR_fam"/>
</dbReference>
<protein>
    <submittedName>
        <fullName evidence="4">Uncharacterized protein</fullName>
    </submittedName>
</protein>
<accession>A0A0C3S859</accession>
<dbReference type="GO" id="GO:0016491">
    <property type="term" value="F:oxidoreductase activity"/>
    <property type="evidence" value="ECO:0007669"/>
    <property type="project" value="UniProtKB-KW"/>
</dbReference>
<dbReference type="AlphaFoldDB" id="A0A0C3S859"/>
<dbReference type="InterPro" id="IPR036291">
    <property type="entry name" value="NAD(P)-bd_dom_sf"/>
</dbReference>
<evidence type="ECO:0000256" key="2">
    <source>
        <dbReference type="ARBA" id="ARBA00022857"/>
    </source>
</evidence>
<dbReference type="EMBL" id="KN840553">
    <property type="protein sequence ID" value="KIP05100.1"/>
    <property type="molecule type" value="Genomic_DNA"/>
</dbReference>
<dbReference type="PANTHER" id="PTHR43180">
    <property type="entry name" value="3-OXOACYL-(ACYL-CARRIER-PROTEIN) REDUCTASE (AFU_ORTHOLOGUE AFUA_6G11210)"/>
    <property type="match status" value="1"/>
</dbReference>
<evidence type="ECO:0000313" key="4">
    <source>
        <dbReference type="EMBL" id="KIP05100.1"/>
    </source>
</evidence>
<organism evidence="4 5">
    <name type="scientific">Phlebiopsis gigantea (strain 11061_1 CR5-6)</name>
    <name type="common">White-rot fungus</name>
    <name type="synonym">Peniophora gigantea</name>
    <dbReference type="NCBI Taxonomy" id="745531"/>
    <lineage>
        <taxon>Eukaryota</taxon>
        <taxon>Fungi</taxon>
        <taxon>Dikarya</taxon>
        <taxon>Basidiomycota</taxon>
        <taxon>Agaricomycotina</taxon>
        <taxon>Agaricomycetes</taxon>
        <taxon>Polyporales</taxon>
        <taxon>Phanerochaetaceae</taxon>
        <taxon>Phlebiopsis</taxon>
    </lineage>
</organism>
<evidence type="ECO:0000313" key="5">
    <source>
        <dbReference type="Proteomes" id="UP000053257"/>
    </source>
</evidence>
<dbReference type="Pfam" id="PF00106">
    <property type="entry name" value="adh_short"/>
    <property type="match status" value="1"/>
</dbReference>
<name>A0A0C3S859_PHLG1</name>
<dbReference type="InterPro" id="IPR020904">
    <property type="entry name" value="Sc_DH/Rdtase_CS"/>
</dbReference>
<dbReference type="HOGENOM" id="CLU_010194_13_1_1"/>
<proteinExistence type="inferred from homology"/>
<evidence type="ECO:0000256" key="3">
    <source>
        <dbReference type="ARBA" id="ARBA00023002"/>
    </source>
</evidence>
<sequence>MTSVTDEQLLEHAERIRGKVLLITGGASGIGRAAALLYAKHGASVVIGDVDADAASKVVSEIVQAGGQAVSCKCDVTVWDEQVALFELAVKTYGTVDVVIPNAGIASAPPPSYPLQLVDGMPVRPSQKLFAINIAAVLDTCTLAFHYISAGNHAQPDPERLKAIVLVGSMASFHSLDIAPQYSASKFAILGLMGGLRSICDVRDIRVGSVHPWFVKTQMTEGGMSQIVEAANLPYTPIERVAATMLRAATDPDKSTSGQPWTLPDGGAVTRLEKPILSDGVYSALNARTRDAVRASERAFLGQVKAKV</sequence>
<dbReference type="PANTHER" id="PTHR43180:SF33">
    <property type="entry name" value="15-HYDROXYPROSTAGLANDIN DEHYDROGENASE [NAD(+)]-LIKE"/>
    <property type="match status" value="1"/>
</dbReference>
<dbReference type="Proteomes" id="UP000053257">
    <property type="component" value="Unassembled WGS sequence"/>
</dbReference>
<dbReference type="SUPFAM" id="SSF51735">
    <property type="entry name" value="NAD(P)-binding Rossmann-fold domains"/>
    <property type="match status" value="1"/>
</dbReference>
<comment type="similarity">
    <text evidence="1">Belongs to the short-chain dehydrogenases/reductases (SDR) family.</text>
</comment>
<keyword evidence="5" id="KW-1185">Reference proteome</keyword>
<reference evidence="4 5" key="1">
    <citation type="journal article" date="2014" name="PLoS Genet.">
        <title>Analysis of the Phlebiopsis gigantea genome, transcriptome and secretome provides insight into its pioneer colonization strategies of wood.</title>
        <authorList>
            <person name="Hori C."/>
            <person name="Ishida T."/>
            <person name="Igarashi K."/>
            <person name="Samejima M."/>
            <person name="Suzuki H."/>
            <person name="Master E."/>
            <person name="Ferreira P."/>
            <person name="Ruiz-Duenas F.J."/>
            <person name="Held B."/>
            <person name="Canessa P."/>
            <person name="Larrondo L.F."/>
            <person name="Schmoll M."/>
            <person name="Druzhinina I.S."/>
            <person name="Kubicek C.P."/>
            <person name="Gaskell J.A."/>
            <person name="Kersten P."/>
            <person name="St John F."/>
            <person name="Glasner J."/>
            <person name="Sabat G."/>
            <person name="Splinter BonDurant S."/>
            <person name="Syed K."/>
            <person name="Yadav J."/>
            <person name="Mgbeahuruike A.C."/>
            <person name="Kovalchuk A."/>
            <person name="Asiegbu F.O."/>
            <person name="Lackner G."/>
            <person name="Hoffmeister D."/>
            <person name="Rencoret J."/>
            <person name="Gutierrez A."/>
            <person name="Sun H."/>
            <person name="Lindquist E."/>
            <person name="Barry K."/>
            <person name="Riley R."/>
            <person name="Grigoriev I.V."/>
            <person name="Henrissat B."/>
            <person name="Kues U."/>
            <person name="Berka R.M."/>
            <person name="Martinez A.T."/>
            <person name="Covert S.F."/>
            <person name="Blanchette R.A."/>
            <person name="Cullen D."/>
        </authorList>
    </citation>
    <scope>NUCLEOTIDE SEQUENCE [LARGE SCALE GENOMIC DNA]</scope>
    <source>
        <strain evidence="4 5">11061_1 CR5-6</strain>
    </source>
</reference>
<dbReference type="PROSITE" id="PS00061">
    <property type="entry name" value="ADH_SHORT"/>
    <property type="match status" value="1"/>
</dbReference>
<dbReference type="Gene3D" id="3.40.50.720">
    <property type="entry name" value="NAD(P)-binding Rossmann-like Domain"/>
    <property type="match status" value="1"/>
</dbReference>